<keyword evidence="1" id="KW-0175">Coiled coil</keyword>
<evidence type="ECO:0000256" key="1">
    <source>
        <dbReference type="SAM" id="Coils"/>
    </source>
</evidence>
<feature type="chain" id="PRO_5042014885" evidence="2">
    <location>
        <begin position="23"/>
        <end position="173"/>
    </location>
</feature>
<evidence type="ECO:0000313" key="3">
    <source>
        <dbReference type="EMBL" id="KAK3577196.1"/>
    </source>
</evidence>
<feature type="coiled-coil region" evidence="1">
    <location>
        <begin position="73"/>
        <end position="115"/>
    </location>
</feature>
<reference evidence="3" key="3">
    <citation type="submission" date="2023-05" db="EMBL/GenBank/DDBJ databases">
        <authorList>
            <person name="Smith C.H."/>
        </authorList>
    </citation>
    <scope>NUCLEOTIDE SEQUENCE</scope>
    <source>
        <strain evidence="3">CHS0354</strain>
        <tissue evidence="3">Mantle</tissue>
    </source>
</reference>
<keyword evidence="4" id="KW-1185">Reference proteome</keyword>
<keyword evidence="2" id="KW-0732">Signal</keyword>
<sequence length="173" mass="20134">MAKKSVEFSVLIMIVTVTLMTSATIGCSDRHVWIADGSYSCKGLLDPADTVGLYPKRVYFCNTYKLTYCCQTCKLVNEELKKLELQKKEFQKQELQRKEIQVQNLQKNEVQKEALKTKETKKPLVDENQIPDVIVSSNSYLTVRPEKVFQEWISTLYQYFYQLSKSNNLQNRV</sequence>
<gene>
    <name evidence="3" type="ORF">CHS0354_030466</name>
</gene>
<reference evidence="3" key="2">
    <citation type="journal article" date="2021" name="Genome Biol. Evol.">
        <title>Developing a high-quality reference genome for a parasitic bivalve with doubly uniparental inheritance (Bivalvia: Unionida).</title>
        <authorList>
            <person name="Smith C.H."/>
        </authorList>
    </citation>
    <scope>NUCLEOTIDE SEQUENCE</scope>
    <source>
        <strain evidence="3">CHS0354</strain>
        <tissue evidence="3">Mantle</tissue>
    </source>
</reference>
<dbReference type="AlphaFoldDB" id="A0AAE0RPD1"/>
<reference evidence="3" key="1">
    <citation type="journal article" date="2021" name="Genome Biol. Evol.">
        <title>A High-Quality Reference Genome for a Parasitic Bivalve with Doubly Uniparental Inheritance (Bivalvia: Unionida).</title>
        <authorList>
            <person name="Smith C.H."/>
        </authorList>
    </citation>
    <scope>NUCLEOTIDE SEQUENCE</scope>
    <source>
        <strain evidence="3">CHS0354</strain>
    </source>
</reference>
<dbReference type="EMBL" id="JAEAOA010001813">
    <property type="protein sequence ID" value="KAK3577196.1"/>
    <property type="molecule type" value="Genomic_DNA"/>
</dbReference>
<dbReference type="PROSITE" id="PS51257">
    <property type="entry name" value="PROKAR_LIPOPROTEIN"/>
    <property type="match status" value="1"/>
</dbReference>
<organism evidence="3 4">
    <name type="scientific">Potamilus streckersoni</name>
    <dbReference type="NCBI Taxonomy" id="2493646"/>
    <lineage>
        <taxon>Eukaryota</taxon>
        <taxon>Metazoa</taxon>
        <taxon>Spiralia</taxon>
        <taxon>Lophotrochozoa</taxon>
        <taxon>Mollusca</taxon>
        <taxon>Bivalvia</taxon>
        <taxon>Autobranchia</taxon>
        <taxon>Heteroconchia</taxon>
        <taxon>Palaeoheterodonta</taxon>
        <taxon>Unionida</taxon>
        <taxon>Unionoidea</taxon>
        <taxon>Unionidae</taxon>
        <taxon>Ambleminae</taxon>
        <taxon>Lampsilini</taxon>
        <taxon>Potamilus</taxon>
    </lineage>
</organism>
<name>A0AAE0RPD1_9BIVA</name>
<feature type="signal peptide" evidence="2">
    <location>
        <begin position="1"/>
        <end position="22"/>
    </location>
</feature>
<proteinExistence type="predicted"/>
<evidence type="ECO:0000313" key="4">
    <source>
        <dbReference type="Proteomes" id="UP001195483"/>
    </source>
</evidence>
<dbReference type="Proteomes" id="UP001195483">
    <property type="component" value="Unassembled WGS sequence"/>
</dbReference>
<accession>A0AAE0RPD1</accession>
<protein>
    <submittedName>
        <fullName evidence="3">Uncharacterized protein</fullName>
    </submittedName>
</protein>
<comment type="caution">
    <text evidence="3">The sequence shown here is derived from an EMBL/GenBank/DDBJ whole genome shotgun (WGS) entry which is preliminary data.</text>
</comment>
<evidence type="ECO:0000256" key="2">
    <source>
        <dbReference type="SAM" id="SignalP"/>
    </source>
</evidence>